<comment type="caution">
    <text evidence="2">The sequence shown here is derived from an EMBL/GenBank/DDBJ whole genome shotgun (WGS) entry which is preliminary data.</text>
</comment>
<dbReference type="GeneID" id="99732514"/>
<dbReference type="Proteomes" id="UP000252124">
    <property type="component" value="Unassembled WGS sequence"/>
</dbReference>
<evidence type="ECO:0000256" key="1">
    <source>
        <dbReference type="SAM" id="Phobius"/>
    </source>
</evidence>
<reference evidence="2 3" key="1">
    <citation type="submission" date="2018-06" db="EMBL/GenBank/DDBJ databases">
        <title>Genomic Encyclopedia of Type Strains, Phase III (KMG-III): the genomes of soil and plant-associated and newly described type strains.</title>
        <authorList>
            <person name="Whitman W."/>
        </authorList>
    </citation>
    <scope>NUCLEOTIDE SEQUENCE [LARGE SCALE GENOMIC DNA]</scope>
    <source>
        <strain evidence="2 3">CECT 7342</strain>
    </source>
</reference>
<accession>A0ABX9GDI7</accession>
<protein>
    <recommendedName>
        <fullName evidence="4">Secreted protein</fullName>
    </recommendedName>
</protein>
<keyword evidence="1" id="KW-0472">Membrane</keyword>
<organism evidence="2 3">
    <name type="scientific">Achromobacter marplatensis</name>
    <dbReference type="NCBI Taxonomy" id="470868"/>
    <lineage>
        <taxon>Bacteria</taxon>
        <taxon>Pseudomonadati</taxon>
        <taxon>Pseudomonadota</taxon>
        <taxon>Betaproteobacteria</taxon>
        <taxon>Burkholderiales</taxon>
        <taxon>Alcaligenaceae</taxon>
        <taxon>Achromobacter</taxon>
    </lineage>
</organism>
<feature type="transmembrane region" description="Helical" evidence="1">
    <location>
        <begin position="167"/>
        <end position="183"/>
    </location>
</feature>
<evidence type="ECO:0000313" key="2">
    <source>
        <dbReference type="EMBL" id="RBP21608.1"/>
    </source>
</evidence>
<evidence type="ECO:0008006" key="4">
    <source>
        <dbReference type="Google" id="ProtNLM"/>
    </source>
</evidence>
<sequence length="197" mass="21825">MSEAWTIGKSRFKRPIQAALAAAALLYASWLSFDAAEGLLLPPDPASLHSVTMQVDKVAECPYSDRIRVGSQTSWRSPRCLYSNAYPGAALEVRGAAARYTFEPPIRLDLLIDRDPAANLANEYHGKMASVFTRIGVYGLRQDGTWLADPTAQYQSVLANKQGKKRNGWLLILAALGALAYAYRQAKKVFKDDPYLW</sequence>
<dbReference type="EMBL" id="QNRM01000003">
    <property type="protein sequence ID" value="RBP21608.1"/>
    <property type="molecule type" value="Genomic_DNA"/>
</dbReference>
<gene>
    <name evidence="2" type="ORF">DFP87_103865</name>
</gene>
<proteinExistence type="predicted"/>
<dbReference type="RefSeq" id="WP_088589709.1">
    <property type="nucleotide sequence ID" value="NZ_CADIJU010000011.1"/>
</dbReference>
<evidence type="ECO:0000313" key="3">
    <source>
        <dbReference type="Proteomes" id="UP000252124"/>
    </source>
</evidence>
<name>A0ABX9GDI7_9BURK</name>
<keyword evidence="1" id="KW-0812">Transmembrane</keyword>
<keyword evidence="1" id="KW-1133">Transmembrane helix</keyword>
<keyword evidence="3" id="KW-1185">Reference proteome</keyword>